<comment type="caution">
    <text evidence="1">The sequence shown here is derived from an EMBL/GenBank/DDBJ whole genome shotgun (WGS) entry which is preliminary data.</text>
</comment>
<dbReference type="AlphaFoldDB" id="A0AA38I3Z9"/>
<accession>A0AA38I3Z9</accession>
<keyword evidence="2" id="KW-1185">Reference proteome</keyword>
<protein>
    <submittedName>
        <fullName evidence="1">Uncharacterized protein</fullName>
    </submittedName>
</protein>
<gene>
    <name evidence="1" type="ORF">Zmor_020657</name>
</gene>
<evidence type="ECO:0000313" key="1">
    <source>
        <dbReference type="EMBL" id="KAJ3648888.1"/>
    </source>
</evidence>
<evidence type="ECO:0000313" key="2">
    <source>
        <dbReference type="Proteomes" id="UP001168821"/>
    </source>
</evidence>
<proteinExistence type="predicted"/>
<dbReference type="Proteomes" id="UP001168821">
    <property type="component" value="Unassembled WGS sequence"/>
</dbReference>
<dbReference type="EMBL" id="JALNTZ010000006">
    <property type="protein sequence ID" value="KAJ3648888.1"/>
    <property type="molecule type" value="Genomic_DNA"/>
</dbReference>
<organism evidence="1 2">
    <name type="scientific">Zophobas morio</name>
    <dbReference type="NCBI Taxonomy" id="2755281"/>
    <lineage>
        <taxon>Eukaryota</taxon>
        <taxon>Metazoa</taxon>
        <taxon>Ecdysozoa</taxon>
        <taxon>Arthropoda</taxon>
        <taxon>Hexapoda</taxon>
        <taxon>Insecta</taxon>
        <taxon>Pterygota</taxon>
        <taxon>Neoptera</taxon>
        <taxon>Endopterygota</taxon>
        <taxon>Coleoptera</taxon>
        <taxon>Polyphaga</taxon>
        <taxon>Cucujiformia</taxon>
        <taxon>Tenebrionidae</taxon>
        <taxon>Zophobas</taxon>
    </lineage>
</organism>
<reference evidence="1" key="1">
    <citation type="journal article" date="2023" name="G3 (Bethesda)">
        <title>Whole genome assemblies of Zophobas morio and Tenebrio molitor.</title>
        <authorList>
            <person name="Kaur S."/>
            <person name="Stinson S.A."/>
            <person name="diCenzo G.C."/>
        </authorList>
    </citation>
    <scope>NUCLEOTIDE SEQUENCE</scope>
    <source>
        <strain evidence="1">QUZm001</strain>
    </source>
</reference>
<name>A0AA38I3Z9_9CUCU</name>
<sequence length="139" mass="16230">MNCDRQQNETLRCVLKWGKAFYHTNWQCRAGRLYGVQDSTEGESQQGKYKSTTLKQFRTQQQRSNQIRGLIQPLVLLVLEILSVANGSSRVHVTSSFTSYLMQRFLAHCPLSSFFLLEFKFEFGHYITHIFKYSSYCVP</sequence>